<evidence type="ECO:0000313" key="1">
    <source>
        <dbReference type="EMBL" id="GFG74623.1"/>
    </source>
</evidence>
<dbReference type="EMBL" id="BLKW01000002">
    <property type="protein sequence ID" value="GFG74623.1"/>
    <property type="molecule type" value="Genomic_DNA"/>
</dbReference>
<keyword evidence="3" id="KW-1185">Reference proteome</keyword>
<dbReference type="EMBL" id="BLKW01000003">
    <property type="protein sequence ID" value="GFG74666.1"/>
    <property type="molecule type" value="Genomic_DNA"/>
</dbReference>
<dbReference type="RefSeq" id="WP_163756426.1">
    <property type="nucleotide sequence ID" value="NZ_BLKW01000002.1"/>
</dbReference>
<reference evidence="1" key="2">
    <citation type="submission" date="2020-02" db="EMBL/GenBank/DDBJ databases">
        <authorList>
            <person name="Matsumoto Y."/>
            <person name="Motooka D."/>
            <person name="Nakamura S."/>
        </authorList>
    </citation>
    <scope>NUCLEOTIDE SEQUENCE</scope>
    <source>
        <strain evidence="1">JCM 17322</strain>
    </source>
</reference>
<dbReference type="AlphaFoldDB" id="A0A7I9XXW6"/>
<reference evidence="1 3" key="1">
    <citation type="journal article" date="2019" name="Emerg. Microbes Infect.">
        <title>Comprehensive subspecies identification of 175 nontuberculous mycobacteria species based on 7547 genomic profiles.</title>
        <authorList>
            <person name="Matsumoto Y."/>
            <person name="Kinjo T."/>
            <person name="Motooka D."/>
            <person name="Nabeya D."/>
            <person name="Jung N."/>
            <person name="Uechi K."/>
            <person name="Horii T."/>
            <person name="Iida T."/>
            <person name="Fujita J."/>
            <person name="Nakamura S."/>
        </authorList>
    </citation>
    <scope>NUCLEOTIDE SEQUENCE [LARGE SCALE GENOMIC DNA]</scope>
    <source>
        <strain evidence="1 3">JCM 17322</strain>
    </source>
</reference>
<dbReference type="Proteomes" id="UP000465361">
    <property type="component" value="Unassembled WGS sequence"/>
</dbReference>
<organism evidence="1 3">
    <name type="scientific">Mycobacterium botniense</name>
    <dbReference type="NCBI Taxonomy" id="84962"/>
    <lineage>
        <taxon>Bacteria</taxon>
        <taxon>Bacillati</taxon>
        <taxon>Actinomycetota</taxon>
        <taxon>Actinomycetes</taxon>
        <taxon>Mycobacteriales</taxon>
        <taxon>Mycobacteriaceae</taxon>
        <taxon>Mycobacterium</taxon>
    </lineage>
</organism>
<accession>A0A7I9XXW6</accession>
<gene>
    <name evidence="1" type="ORF">MBOT_19880</name>
    <name evidence="2" type="ORF">MBOT_20310</name>
</gene>
<protein>
    <submittedName>
        <fullName evidence="1">Uncharacterized protein</fullName>
    </submittedName>
</protein>
<comment type="caution">
    <text evidence="1">The sequence shown here is derived from an EMBL/GenBank/DDBJ whole genome shotgun (WGS) entry which is preliminary data.</text>
</comment>
<proteinExistence type="predicted"/>
<evidence type="ECO:0000313" key="3">
    <source>
        <dbReference type="Proteomes" id="UP000465361"/>
    </source>
</evidence>
<sequence length="99" mass="11175">MDPSAIEAGDVIEATFNPQRTDDLTPAAAAIVGQRFQWTCVRRVEDNGPDYDGQWRLELGKDDCERTGLWWVALCDLSDIVYVGRDQRAADEYRILNGL</sequence>
<evidence type="ECO:0000313" key="2">
    <source>
        <dbReference type="EMBL" id="GFG74666.1"/>
    </source>
</evidence>
<name>A0A7I9XXW6_9MYCO</name>